<dbReference type="Pfam" id="PF07963">
    <property type="entry name" value="N_methyl"/>
    <property type="match status" value="1"/>
</dbReference>
<reference evidence="3 4" key="1">
    <citation type="submission" date="2020-06" db="EMBL/GenBank/DDBJ databases">
        <title>Acidovorax antarctica sp. nov., isolated from Corinth ice sheet soil, Antarctic Fields Peninsula.</title>
        <authorList>
            <person name="Xu Q."/>
            <person name="Peng F."/>
        </authorList>
    </citation>
    <scope>NUCLEOTIDE SEQUENCE [LARGE SCALE GENOMIC DNA]</scope>
    <source>
        <strain evidence="3 4">16-35-5</strain>
    </source>
</reference>
<evidence type="ECO:0000256" key="1">
    <source>
        <dbReference type="SAM" id="Phobius"/>
    </source>
</evidence>
<evidence type="ECO:0000313" key="3">
    <source>
        <dbReference type="EMBL" id="QKV53976.1"/>
    </source>
</evidence>
<dbReference type="InterPro" id="IPR013362">
    <property type="entry name" value="Pilus_4_PilV"/>
</dbReference>
<feature type="domain" description="Type IV pilin Tt1218-like" evidence="2">
    <location>
        <begin position="31"/>
        <end position="112"/>
    </location>
</feature>
<dbReference type="InterPro" id="IPR012902">
    <property type="entry name" value="N_methyl_site"/>
</dbReference>
<dbReference type="NCBIfam" id="TIGR02523">
    <property type="entry name" value="type_IV_pilV"/>
    <property type="match status" value="1"/>
</dbReference>
<evidence type="ECO:0000259" key="2">
    <source>
        <dbReference type="Pfam" id="PF22150"/>
    </source>
</evidence>
<keyword evidence="1" id="KW-1133">Transmembrane helix</keyword>
<feature type="transmembrane region" description="Helical" evidence="1">
    <location>
        <begin position="12"/>
        <end position="31"/>
    </location>
</feature>
<dbReference type="InterPro" id="IPR054402">
    <property type="entry name" value="Tt1218-like_dom"/>
</dbReference>
<keyword evidence="4" id="KW-1185">Reference proteome</keyword>
<dbReference type="RefSeq" id="WP_175504781.1">
    <property type="nucleotide sequence ID" value="NZ_CAURQT010000023.1"/>
</dbReference>
<gene>
    <name evidence="3" type="primary">pilV</name>
    <name evidence="3" type="ORF">HUK68_14320</name>
</gene>
<dbReference type="AlphaFoldDB" id="A0A6N1X8A6"/>
<dbReference type="EMBL" id="CP054840">
    <property type="protein sequence ID" value="QKV53976.1"/>
    <property type="molecule type" value="Genomic_DNA"/>
</dbReference>
<proteinExistence type="predicted"/>
<accession>A0A6N1X8A6</accession>
<protein>
    <submittedName>
        <fullName evidence="3">Type IV pilus modification protein PilV</fullName>
    </submittedName>
</protein>
<dbReference type="Pfam" id="PF22150">
    <property type="entry name" value="Tt1218-like"/>
    <property type="match status" value="1"/>
</dbReference>
<dbReference type="KEGG" id="aant:HUK68_14320"/>
<sequence length="212" mass="22570">MPRLKQQGITLVESLVAIVVMALGVLGILGVQMRTLADTQTSVRRAQAVRLIEDLSERIRANPGGLSQLASYVMDQPAPAAPPTAQDVAALQTLQTTCSTNACTSGQLVTRDRALWLATVQQSLPLGNARVFVVDSENVAVDRRQLGVMISWRENERAMDDSSYTAALQSPDSTASGVGCPTGRSCHLQYIQPGARCIPYGASGTAQVMCPD</sequence>
<keyword evidence="1" id="KW-0472">Membrane</keyword>
<dbReference type="Proteomes" id="UP000509579">
    <property type="component" value="Chromosome"/>
</dbReference>
<evidence type="ECO:0000313" key="4">
    <source>
        <dbReference type="Proteomes" id="UP000509579"/>
    </source>
</evidence>
<keyword evidence="1" id="KW-0812">Transmembrane</keyword>
<name>A0A6N1X8A6_9BURK</name>
<organism evidence="3 4">
    <name type="scientific">Comamonas antarctica</name>
    <dbReference type="NCBI Taxonomy" id="2743470"/>
    <lineage>
        <taxon>Bacteria</taxon>
        <taxon>Pseudomonadati</taxon>
        <taxon>Pseudomonadota</taxon>
        <taxon>Betaproteobacteria</taxon>
        <taxon>Burkholderiales</taxon>
        <taxon>Comamonadaceae</taxon>
        <taxon>Comamonas</taxon>
    </lineage>
</organism>
<dbReference type="PROSITE" id="PS00409">
    <property type="entry name" value="PROKAR_NTER_METHYL"/>
    <property type="match status" value="1"/>
</dbReference>